<organism evidence="3 4">
    <name type="scientific">Rhodanobacter aciditrophus</name>
    <dbReference type="NCBI Taxonomy" id="1623218"/>
    <lineage>
        <taxon>Bacteria</taxon>
        <taxon>Pseudomonadati</taxon>
        <taxon>Pseudomonadota</taxon>
        <taxon>Gammaproteobacteria</taxon>
        <taxon>Lysobacterales</taxon>
        <taxon>Rhodanobacteraceae</taxon>
        <taxon>Rhodanobacter</taxon>
    </lineage>
</organism>
<dbReference type="RefSeq" id="WP_377369223.1">
    <property type="nucleotide sequence ID" value="NZ_JBHTMN010000018.1"/>
</dbReference>
<feature type="transmembrane region" description="Helical" evidence="1">
    <location>
        <begin position="12"/>
        <end position="35"/>
    </location>
</feature>
<proteinExistence type="predicted"/>
<dbReference type="InterPro" id="IPR051311">
    <property type="entry name" value="DedA_domain"/>
</dbReference>
<feature type="domain" description="VTT" evidence="2">
    <location>
        <begin position="26"/>
        <end position="139"/>
    </location>
</feature>
<evidence type="ECO:0000256" key="1">
    <source>
        <dbReference type="SAM" id="Phobius"/>
    </source>
</evidence>
<evidence type="ECO:0000313" key="4">
    <source>
        <dbReference type="Proteomes" id="UP001597059"/>
    </source>
</evidence>
<dbReference type="Pfam" id="PF09335">
    <property type="entry name" value="VTT_dom"/>
    <property type="match status" value="1"/>
</dbReference>
<keyword evidence="1" id="KW-0812">Transmembrane</keyword>
<dbReference type="EMBL" id="JBHTMN010000018">
    <property type="protein sequence ID" value="MFD1384725.1"/>
    <property type="molecule type" value="Genomic_DNA"/>
</dbReference>
<name>A0ABW4B399_9GAMM</name>
<accession>A0ABW4B399</accession>
<feature type="transmembrane region" description="Helical" evidence="1">
    <location>
        <begin position="42"/>
        <end position="62"/>
    </location>
</feature>
<gene>
    <name evidence="3" type="ORF">ACFQ45_15260</name>
</gene>
<dbReference type="PANTHER" id="PTHR42709:SF4">
    <property type="entry name" value="INNER MEMBRANE PROTEIN YQAA"/>
    <property type="match status" value="1"/>
</dbReference>
<keyword evidence="1" id="KW-1133">Transmembrane helix</keyword>
<dbReference type="Proteomes" id="UP001597059">
    <property type="component" value="Unassembled WGS sequence"/>
</dbReference>
<dbReference type="InterPro" id="IPR032816">
    <property type="entry name" value="VTT_dom"/>
</dbReference>
<keyword evidence="1" id="KW-0472">Membrane</keyword>
<reference evidence="4" key="1">
    <citation type="journal article" date="2019" name="Int. J. Syst. Evol. Microbiol.">
        <title>The Global Catalogue of Microorganisms (GCM) 10K type strain sequencing project: providing services to taxonomists for standard genome sequencing and annotation.</title>
        <authorList>
            <consortium name="The Broad Institute Genomics Platform"/>
            <consortium name="The Broad Institute Genome Sequencing Center for Infectious Disease"/>
            <person name="Wu L."/>
            <person name="Ma J."/>
        </authorList>
    </citation>
    <scope>NUCLEOTIDE SEQUENCE [LARGE SCALE GENOMIC DNA]</scope>
    <source>
        <strain evidence="4">JCM 30774</strain>
    </source>
</reference>
<dbReference type="PANTHER" id="PTHR42709">
    <property type="entry name" value="ALKALINE PHOSPHATASE LIKE PROTEIN"/>
    <property type="match status" value="1"/>
</dbReference>
<protein>
    <submittedName>
        <fullName evidence="3">YqaA family protein</fullName>
    </submittedName>
</protein>
<feature type="transmembrane region" description="Helical" evidence="1">
    <location>
        <begin position="101"/>
        <end position="129"/>
    </location>
</feature>
<comment type="caution">
    <text evidence="3">The sequence shown here is derived from an EMBL/GenBank/DDBJ whole genome shotgun (WGS) entry which is preliminary data.</text>
</comment>
<sequence>MIDLMPELVGLFFTSFFAATLLPGGSEVILLALVAAHPDASVLALFTATVGNTLGGLTNWWLGRYLLQYQDRRWFPVNQTGLERVQSTFTRFGQWSLLLSWLPIIGDALCLAAGVAKLPLLNSAILILIGKAARYAALVHGTNAFLLS</sequence>
<evidence type="ECO:0000259" key="2">
    <source>
        <dbReference type="Pfam" id="PF09335"/>
    </source>
</evidence>
<keyword evidence="4" id="KW-1185">Reference proteome</keyword>
<evidence type="ECO:0000313" key="3">
    <source>
        <dbReference type="EMBL" id="MFD1384725.1"/>
    </source>
</evidence>